<dbReference type="Gene3D" id="3.30.1490.270">
    <property type="match status" value="1"/>
</dbReference>
<feature type="domain" description="Circularly permuted ATP-grasp type 2" evidence="2">
    <location>
        <begin position="85"/>
        <end position="462"/>
    </location>
</feature>
<evidence type="ECO:0000313" key="3">
    <source>
        <dbReference type="EMBL" id="SFD34448.1"/>
    </source>
</evidence>
<dbReference type="OrthoDB" id="9803842at2"/>
<accession>A0A1I1RQA5</accession>
<dbReference type="PANTHER" id="PTHR34595">
    <property type="entry name" value="BLR5612 PROTEIN"/>
    <property type="match status" value="1"/>
</dbReference>
<dbReference type="Gene3D" id="3.40.50.11290">
    <property type="match status" value="1"/>
</dbReference>
<dbReference type="RefSeq" id="WP_092853180.1">
    <property type="nucleotide sequence ID" value="NZ_FOMI01000010.1"/>
</dbReference>
<sequence>MPITTKPLFQDYFSDFKGYDEVLKPDMSINTEWKTLLNKFSEVGTENLLSKQDEINWLMEENGVTYNVYNDPHGLNRSWGLNVVPYVIHQTEWESTIEKGIKQRAELLNLILKDIYGKRELIKNGIVPEEVVLAHRGFLRQCDQIQYKTAKQLQIYSLDLARGPDGRMWVVSDRTQAPSGMGYALENRYALNRVVPDVFENINVKQPLAFFNDLKQMLIEAAPQNHSNPNIVILTPGPHNETYFEHSYLASFLGYPLVMGSDLVVRNGKLWLKTLKKLKQVDVVLRRVDDAFMDPLELREDSYLGVAGLLEVVREQQVAVVNPIGSGILDNSGLIPFMNAICKYFFKEPLILPQIASWWCGQKKEFDYVIEHLKDLVVKRIDRSNRENIYFCEFLDDNALKKLKDEIALAPYQFVAQEKISFSTAPNFVKGKLEPRKVSCRTFAIAKKDGYSVMPGGLVRVAADRKKIFVSNQRGGISKDFWIVSDAVQNPLRNYAWDSSSNNTISDINDLSSNTAENLFWSGRYLGRSLVTARYLRVVLNRMNQEQSTTRKSDSDTLILLFQSITNITSTFPGFVGEGAEARLKEPLKEILSLLKDETRIGSLAQTMNSFNNAYYSLRSLWSKDMWRVFDGIKKQWENFNGAKDFSINKLIKFLDRIITRLIAFMALIEESILVNQGLLLYFIGLQTEQSMMHVEKCRSLLVINYEEQVQYEVLEALLNSNESLNIYRYSYRSYLSVENVIKLLLVDKNYAKSLAYKITRIEKDICRLPYSEGSNTVAACKAKILRAHTKIESLTIEHLLTLNDDHTIRQNLDDALAKISELLHETSMEVSNTYFNHSYTQKQLTNQNFPLQ</sequence>
<dbReference type="PANTHER" id="PTHR34595:SF2">
    <property type="entry name" value="BLR2978 PROTEIN"/>
    <property type="match status" value="1"/>
</dbReference>
<proteinExistence type="predicted"/>
<dbReference type="Pfam" id="PF04168">
    <property type="entry name" value="Alpha-E"/>
    <property type="match status" value="1"/>
</dbReference>
<feature type="domain" description="DUF403" evidence="1">
    <location>
        <begin position="511"/>
        <end position="836"/>
    </location>
</feature>
<dbReference type="Pfam" id="PF14403">
    <property type="entry name" value="CP_ATPgrasp_2"/>
    <property type="match status" value="1"/>
</dbReference>
<dbReference type="InterPro" id="IPR025841">
    <property type="entry name" value="CP_ATPgrasp_2"/>
</dbReference>
<protein>
    <submittedName>
        <fullName evidence="3">Uncharacterized conserved protein, circularly permuted ATPgrasp superfamily</fullName>
    </submittedName>
</protein>
<dbReference type="InterPro" id="IPR007296">
    <property type="entry name" value="DUF403"/>
</dbReference>
<dbReference type="InterPro" id="IPR051680">
    <property type="entry name" value="ATP-dep_Glu-Cys_Ligase-2"/>
</dbReference>
<evidence type="ECO:0000313" key="4">
    <source>
        <dbReference type="Proteomes" id="UP000199439"/>
    </source>
</evidence>
<gene>
    <name evidence="3" type="ORF">SAMN04487987_11044</name>
</gene>
<evidence type="ECO:0000259" key="1">
    <source>
        <dbReference type="Pfam" id="PF04168"/>
    </source>
</evidence>
<dbReference type="AlphaFoldDB" id="A0A1I1RQA5"/>
<dbReference type="Proteomes" id="UP000199439">
    <property type="component" value="Unassembled WGS sequence"/>
</dbReference>
<dbReference type="EMBL" id="FOMI01000010">
    <property type="protein sequence ID" value="SFD34448.1"/>
    <property type="molecule type" value="Genomic_DNA"/>
</dbReference>
<organism evidence="3 4">
    <name type="scientific">Algibacter pectinivorans</name>
    <dbReference type="NCBI Taxonomy" id="870482"/>
    <lineage>
        <taxon>Bacteria</taxon>
        <taxon>Pseudomonadati</taxon>
        <taxon>Bacteroidota</taxon>
        <taxon>Flavobacteriia</taxon>
        <taxon>Flavobacteriales</taxon>
        <taxon>Flavobacteriaceae</taxon>
        <taxon>Algibacter</taxon>
    </lineage>
</organism>
<name>A0A1I1RQA5_9FLAO</name>
<reference evidence="4" key="1">
    <citation type="submission" date="2016-10" db="EMBL/GenBank/DDBJ databases">
        <authorList>
            <person name="Varghese N."/>
            <person name="Submissions S."/>
        </authorList>
    </citation>
    <scope>NUCLEOTIDE SEQUENCE [LARGE SCALE GENOMIC DNA]</scope>
    <source>
        <strain evidence="4">DSM 25730</strain>
    </source>
</reference>
<dbReference type="STRING" id="870482.SAMN04487987_11044"/>
<keyword evidence="4" id="KW-1185">Reference proteome</keyword>
<evidence type="ECO:0000259" key="2">
    <source>
        <dbReference type="Pfam" id="PF14403"/>
    </source>
</evidence>
<dbReference type="SUPFAM" id="SSF56059">
    <property type="entry name" value="Glutathione synthetase ATP-binding domain-like"/>
    <property type="match status" value="1"/>
</dbReference>